<protein>
    <submittedName>
        <fullName evidence="1">7430_t:CDS:1</fullName>
    </submittedName>
</protein>
<dbReference type="EMBL" id="CAJVQC010005194">
    <property type="protein sequence ID" value="CAG8550625.1"/>
    <property type="molecule type" value="Genomic_DNA"/>
</dbReference>
<comment type="caution">
    <text evidence="1">The sequence shown here is derived from an EMBL/GenBank/DDBJ whole genome shotgun (WGS) entry which is preliminary data.</text>
</comment>
<evidence type="ECO:0000313" key="2">
    <source>
        <dbReference type="Proteomes" id="UP000789920"/>
    </source>
</evidence>
<feature type="non-terminal residue" evidence="1">
    <location>
        <position position="1"/>
    </location>
</feature>
<keyword evidence="2" id="KW-1185">Reference proteome</keyword>
<proteinExistence type="predicted"/>
<evidence type="ECO:0000313" key="1">
    <source>
        <dbReference type="EMBL" id="CAG8550625.1"/>
    </source>
</evidence>
<sequence length="269" mass="30712">NPEDDNSNNNSSNLHINVFFDLGFYDIDINYDWVGVCRQWYPNFESADNFIQHFCDNAAVSEIETDIIINRKTLNKKQKLSQASKNREKNLYENDSPLLLILATTGVAVFNINSATIHSVLSISIATKDVELTEDIDKFNKNKLYMLNHPVARIRAIYSRGSEAQKADLNEAKGLESEILLAKDQPLPLLKVLELFQLALYNAHGMGLILPKAIIDLGQNEFVAGLLFVAVSHIRLLNNIIFKPFIFERLQYIKNVKDFESRFLKKNSY</sequence>
<reference evidence="1" key="1">
    <citation type="submission" date="2021-06" db="EMBL/GenBank/DDBJ databases">
        <authorList>
            <person name="Kallberg Y."/>
            <person name="Tangrot J."/>
            <person name="Rosling A."/>
        </authorList>
    </citation>
    <scope>NUCLEOTIDE SEQUENCE</scope>
    <source>
        <strain evidence="1">MA461A</strain>
    </source>
</reference>
<gene>
    <name evidence="1" type="ORF">RPERSI_LOCUS3942</name>
</gene>
<accession>A0ACA9LZ47</accession>
<dbReference type="Proteomes" id="UP000789920">
    <property type="component" value="Unassembled WGS sequence"/>
</dbReference>
<organism evidence="1 2">
    <name type="scientific">Racocetra persica</name>
    <dbReference type="NCBI Taxonomy" id="160502"/>
    <lineage>
        <taxon>Eukaryota</taxon>
        <taxon>Fungi</taxon>
        <taxon>Fungi incertae sedis</taxon>
        <taxon>Mucoromycota</taxon>
        <taxon>Glomeromycotina</taxon>
        <taxon>Glomeromycetes</taxon>
        <taxon>Diversisporales</taxon>
        <taxon>Gigasporaceae</taxon>
        <taxon>Racocetra</taxon>
    </lineage>
</organism>
<name>A0ACA9LZ47_9GLOM</name>